<keyword evidence="2" id="KW-1185">Reference proteome</keyword>
<dbReference type="EMBL" id="AP022557">
    <property type="protein sequence ID" value="BBW96169.1"/>
    <property type="molecule type" value="Genomic_DNA"/>
</dbReference>
<proteinExistence type="predicted"/>
<dbReference type="Proteomes" id="UP000501421">
    <property type="component" value="Chromosome"/>
</dbReference>
<accession>A0A679FMI6</accession>
<reference evidence="2" key="1">
    <citation type="journal article" date="2020" name="Microbiol. Resour. Announc.">
        <title>Complete Genome Sequence of Geobacillus sp. Strain E55-1, Isolated from Mine Geyser in Japan.</title>
        <authorList>
            <person name="Miyazaki K."/>
            <person name="Hase E."/>
            <person name="Tokito N."/>
        </authorList>
    </citation>
    <scope>NUCLEOTIDE SEQUENCE [LARGE SCALE GENOMIC DNA]</scope>
    <source>
        <strain evidence="2">E55-1</strain>
    </source>
</reference>
<gene>
    <name evidence="1" type="ORF">GsuE55_10020</name>
</gene>
<sequence>MVCVCNGGLFPQLFFTQSSTDLPVTIPLTGTAVTEVLRLQPITTLSGDRVKLDSMVELELAVLAIIAGVTLTGITYRLERSTNGGAFTPIASLDVESLLPVLTAAANTTLFPNLTWVDTPGVGTHVYRIVIETNGAILSTLLSSITAETRALNALVVRNA</sequence>
<dbReference type="RefSeq" id="WP_033022565.1">
    <property type="nucleotide sequence ID" value="NZ_AP022557.1"/>
</dbReference>
<evidence type="ECO:0000313" key="1">
    <source>
        <dbReference type="EMBL" id="BBW96169.1"/>
    </source>
</evidence>
<name>A0A679FMI6_9BACL</name>
<organism evidence="1 2">
    <name type="scientific">Geobacillus subterraneus</name>
    <dbReference type="NCBI Taxonomy" id="129338"/>
    <lineage>
        <taxon>Bacteria</taxon>
        <taxon>Bacillati</taxon>
        <taxon>Bacillota</taxon>
        <taxon>Bacilli</taxon>
        <taxon>Bacillales</taxon>
        <taxon>Anoxybacillaceae</taxon>
        <taxon>Geobacillus</taxon>
    </lineage>
</organism>
<protein>
    <submittedName>
        <fullName evidence="1">Uncharacterized protein</fullName>
    </submittedName>
</protein>
<dbReference type="AlphaFoldDB" id="A0A679FMI6"/>
<evidence type="ECO:0000313" key="2">
    <source>
        <dbReference type="Proteomes" id="UP000501421"/>
    </source>
</evidence>